<feature type="compositionally biased region" description="Pro residues" evidence="1">
    <location>
        <begin position="116"/>
        <end position="143"/>
    </location>
</feature>
<feature type="compositionally biased region" description="Pro residues" evidence="1">
    <location>
        <begin position="181"/>
        <end position="197"/>
    </location>
</feature>
<feature type="region of interest" description="Disordered" evidence="1">
    <location>
        <begin position="92"/>
        <end position="255"/>
    </location>
</feature>
<accession>A0A8K1FGX6</accession>
<evidence type="ECO:0000313" key="4">
    <source>
        <dbReference type="EMBL" id="TMW63270.1"/>
    </source>
</evidence>
<keyword evidence="5" id="KW-1185">Reference proteome</keyword>
<organism evidence="4 5">
    <name type="scientific">Pythium oligandrum</name>
    <name type="common">Mycoparasitic fungus</name>
    <dbReference type="NCBI Taxonomy" id="41045"/>
    <lineage>
        <taxon>Eukaryota</taxon>
        <taxon>Sar</taxon>
        <taxon>Stramenopiles</taxon>
        <taxon>Oomycota</taxon>
        <taxon>Peronosporomycetes</taxon>
        <taxon>Pythiales</taxon>
        <taxon>Pythiaceae</taxon>
        <taxon>Pythium</taxon>
    </lineage>
</organism>
<proteinExistence type="predicted"/>
<keyword evidence="2" id="KW-0732">Signal</keyword>
<dbReference type="EMBL" id="SPLM01000072">
    <property type="protein sequence ID" value="TMW63269.1"/>
    <property type="molecule type" value="Genomic_DNA"/>
</dbReference>
<feature type="compositionally biased region" description="Pro residues" evidence="1">
    <location>
        <begin position="225"/>
        <end position="252"/>
    </location>
</feature>
<evidence type="ECO:0000313" key="3">
    <source>
        <dbReference type="EMBL" id="TMW63269.1"/>
    </source>
</evidence>
<name>A0A8K1FGX6_PYTOL</name>
<gene>
    <name evidence="3" type="ORF">Poli38472_002210</name>
    <name evidence="4" type="ORF">Poli38472_002211</name>
</gene>
<dbReference type="Proteomes" id="UP000794436">
    <property type="component" value="Unassembled WGS sequence"/>
</dbReference>
<dbReference type="EMBL" id="SPLM01000072">
    <property type="protein sequence ID" value="TMW63270.1"/>
    <property type="molecule type" value="Genomic_DNA"/>
</dbReference>
<sequence>MFRSFVAALLFTSAARAYAPCEDGQFEMSVEGVQGIFCVAETPICMAEVSNGSCPDVQEGLPYGAYCGRVRSGVYGCKVLDAVSVLTLTPAPAPASDTTAPETQAPDTTAPETPEPDTPAPDTPEPDTPAPDTPEPETPVPDTPEPETPEPENPEPDTPEPETPVPDTLEPDTPEPETPEPETPVPETPEPDTPAPETPSVTPVPETPVPETPVVGTPASETPEPETPAPEPEFPTREPPTIAPSTPAPAPSPVDAVVPPRGPYCGGLEGWSPMSIEGVEPILCVEEPACVADRSYGNCPGPQDGLEWGSYCDVVRTGVYGCRPYNGTDIPTGVVYPLVRSCADNAAGDTPVSVAGADTFCAFEPVCSGNRMGNCPGKQEGFDYDSVCIPFSEGVHGCVVKPL</sequence>
<dbReference type="AlphaFoldDB" id="A0A8K1FGX6"/>
<evidence type="ECO:0000256" key="2">
    <source>
        <dbReference type="SAM" id="SignalP"/>
    </source>
</evidence>
<evidence type="ECO:0000256" key="1">
    <source>
        <dbReference type="SAM" id="MobiDB-lite"/>
    </source>
</evidence>
<comment type="caution">
    <text evidence="4">The sequence shown here is derived from an EMBL/GenBank/DDBJ whole genome shotgun (WGS) entry which is preliminary data.</text>
</comment>
<feature type="compositionally biased region" description="Acidic residues" evidence="1">
    <location>
        <begin position="144"/>
        <end position="160"/>
    </location>
</feature>
<evidence type="ECO:0000313" key="5">
    <source>
        <dbReference type="Proteomes" id="UP000794436"/>
    </source>
</evidence>
<feature type="signal peptide" evidence="2">
    <location>
        <begin position="1"/>
        <end position="17"/>
    </location>
</feature>
<feature type="compositionally biased region" description="Low complexity" evidence="1">
    <location>
        <begin position="92"/>
        <end position="112"/>
    </location>
</feature>
<protein>
    <submittedName>
        <fullName evidence="4">Uncharacterized protein</fullName>
    </submittedName>
</protein>
<feature type="chain" id="PRO_5036433890" evidence="2">
    <location>
        <begin position="18"/>
        <end position="403"/>
    </location>
</feature>
<feature type="compositionally biased region" description="Low complexity" evidence="1">
    <location>
        <begin position="212"/>
        <end position="222"/>
    </location>
</feature>
<reference evidence="4" key="1">
    <citation type="submission" date="2019-03" db="EMBL/GenBank/DDBJ databases">
        <title>Long read genome sequence of the mycoparasitic Pythium oligandrum ATCC 38472 isolated from sugarbeet rhizosphere.</title>
        <authorList>
            <person name="Gaulin E."/>
        </authorList>
    </citation>
    <scope>NUCLEOTIDE SEQUENCE</scope>
    <source>
        <strain evidence="4">ATCC 38472_TT</strain>
    </source>
</reference>
<feature type="compositionally biased region" description="Acidic residues" evidence="1">
    <location>
        <begin position="169"/>
        <end position="180"/>
    </location>
</feature>